<reference evidence="2 3" key="1">
    <citation type="submission" date="2023-10" db="EMBL/GenBank/DDBJ databases">
        <title>Marimonas sp. nov. isolated from tidal mud flat.</title>
        <authorList>
            <person name="Jaincy N.J."/>
            <person name="Srinivasan S."/>
            <person name="Lee S.-S."/>
        </authorList>
    </citation>
    <scope>NUCLEOTIDE SEQUENCE [LARGE SCALE GENOMIC DNA]</scope>
    <source>
        <strain evidence="2 3">MJ-SS3</strain>
    </source>
</reference>
<name>A0ABU3U2G8_9FLAO</name>
<dbReference type="InterPro" id="IPR020018">
    <property type="entry name" value="Motility-assoc_lipoprot_GldH"/>
</dbReference>
<sequence>MQSKLLTIILILSFVITSCNSNSVFDSYKTVPNKWDKDSIISFKIKPPDSINAYNLFVTLRNDNNYKYSNLFLIVGINFPNGKVIKDTLEYQMAEPSGEFLGTGFSDIKENKLWYKENVIFSETGEYIVNIQHAMRENGKVNGVKELEGIIDIGFRIENAPTN</sequence>
<feature type="signal peptide" evidence="1">
    <location>
        <begin position="1"/>
        <end position="21"/>
    </location>
</feature>
<keyword evidence="2" id="KW-0449">Lipoprotein</keyword>
<evidence type="ECO:0000313" key="3">
    <source>
        <dbReference type="Proteomes" id="UP001268651"/>
    </source>
</evidence>
<protein>
    <submittedName>
        <fullName evidence="2">Gliding motility lipoprotein GldH</fullName>
    </submittedName>
</protein>
<dbReference type="RefSeq" id="WP_316660315.1">
    <property type="nucleotide sequence ID" value="NZ_JAWHTF010000001.1"/>
</dbReference>
<organism evidence="2 3">
    <name type="scientific">Gilvirhabdus luticola</name>
    <dbReference type="NCBI Taxonomy" id="3079858"/>
    <lineage>
        <taxon>Bacteria</taxon>
        <taxon>Pseudomonadati</taxon>
        <taxon>Bacteroidota</taxon>
        <taxon>Flavobacteriia</taxon>
        <taxon>Flavobacteriales</taxon>
        <taxon>Flavobacteriaceae</taxon>
        <taxon>Gilvirhabdus</taxon>
    </lineage>
</organism>
<gene>
    <name evidence="2" type="ORF">RXV94_00405</name>
</gene>
<feature type="chain" id="PRO_5045135820" evidence="1">
    <location>
        <begin position="22"/>
        <end position="163"/>
    </location>
</feature>
<accession>A0ABU3U2G8</accession>
<evidence type="ECO:0000313" key="2">
    <source>
        <dbReference type="EMBL" id="MDU8884599.1"/>
    </source>
</evidence>
<proteinExistence type="predicted"/>
<keyword evidence="1" id="KW-0732">Signal</keyword>
<keyword evidence="3" id="KW-1185">Reference proteome</keyword>
<dbReference type="Proteomes" id="UP001268651">
    <property type="component" value="Unassembled WGS sequence"/>
</dbReference>
<dbReference type="Pfam" id="PF14109">
    <property type="entry name" value="GldH_lipo"/>
    <property type="match status" value="1"/>
</dbReference>
<dbReference type="EMBL" id="JAWHTF010000001">
    <property type="protein sequence ID" value="MDU8884599.1"/>
    <property type="molecule type" value="Genomic_DNA"/>
</dbReference>
<dbReference type="PROSITE" id="PS51257">
    <property type="entry name" value="PROKAR_LIPOPROTEIN"/>
    <property type="match status" value="1"/>
</dbReference>
<evidence type="ECO:0000256" key="1">
    <source>
        <dbReference type="SAM" id="SignalP"/>
    </source>
</evidence>
<dbReference type="NCBIfam" id="TIGR03511">
    <property type="entry name" value="GldH_lipo"/>
    <property type="match status" value="1"/>
</dbReference>
<comment type="caution">
    <text evidence="2">The sequence shown here is derived from an EMBL/GenBank/DDBJ whole genome shotgun (WGS) entry which is preliminary data.</text>
</comment>